<gene>
    <name evidence="3" type="ORF">KOR42_24400</name>
</gene>
<keyword evidence="4" id="KW-1185">Reference proteome</keyword>
<dbReference type="OrthoDB" id="276786at2"/>
<evidence type="ECO:0000256" key="1">
    <source>
        <dbReference type="SAM" id="MobiDB-lite"/>
    </source>
</evidence>
<organism evidence="3 4">
    <name type="scientific">Thalassoglobus neptunius</name>
    <dbReference type="NCBI Taxonomy" id="1938619"/>
    <lineage>
        <taxon>Bacteria</taxon>
        <taxon>Pseudomonadati</taxon>
        <taxon>Planctomycetota</taxon>
        <taxon>Planctomycetia</taxon>
        <taxon>Planctomycetales</taxon>
        <taxon>Planctomycetaceae</taxon>
        <taxon>Thalassoglobus</taxon>
    </lineage>
</organism>
<sequence length="352" mass="39448" precursor="true">MRRRIAKSVILCGFGLVAVLAISKSCPAASDQVYSSPSAEQLQLGVNEWLTQRGLERSPAVDAVQPFWEFSGTPSPEQKFDALMRTFYLADDQTRKIVDQCQSFSYGPELLRLQAVPSEMAAAEPLYSHNVNYFLARHLALLTAYSEAVELFKTIDLNYVVDPAGCLFYRSVCEHHLLLRNEGLDSLDKLLESTESVPVRYQELGELMRNDLQSVKEKSLGEVARQMRDVERRLNLGRTGYGVQEVEERIIATLDELIKKMEQQQQQQSQSSAGSSNSSAPENGADDTYLGGIQGEGLTDKKDIGNKDNWGDLPPKAREAARNMLDRQFPSHYRQAVEQYLKKLADRPAPSP</sequence>
<reference evidence="3 4" key="1">
    <citation type="submission" date="2019-02" db="EMBL/GenBank/DDBJ databases">
        <title>Deep-cultivation of Planctomycetes and their phenomic and genomic characterization uncovers novel biology.</title>
        <authorList>
            <person name="Wiegand S."/>
            <person name="Jogler M."/>
            <person name="Boedeker C."/>
            <person name="Pinto D."/>
            <person name="Vollmers J."/>
            <person name="Rivas-Marin E."/>
            <person name="Kohn T."/>
            <person name="Peeters S.H."/>
            <person name="Heuer A."/>
            <person name="Rast P."/>
            <person name="Oberbeckmann S."/>
            <person name="Bunk B."/>
            <person name="Jeske O."/>
            <person name="Meyerdierks A."/>
            <person name="Storesund J.E."/>
            <person name="Kallscheuer N."/>
            <person name="Luecker S."/>
            <person name="Lage O.M."/>
            <person name="Pohl T."/>
            <person name="Merkel B.J."/>
            <person name="Hornburger P."/>
            <person name="Mueller R.-W."/>
            <person name="Bruemmer F."/>
            <person name="Labrenz M."/>
            <person name="Spormann A.M."/>
            <person name="Op Den Camp H."/>
            <person name="Overmann J."/>
            <person name="Amann R."/>
            <person name="Jetten M.S.M."/>
            <person name="Mascher T."/>
            <person name="Medema M.H."/>
            <person name="Devos D.P."/>
            <person name="Kaster A.-K."/>
            <person name="Ovreas L."/>
            <person name="Rohde M."/>
            <person name="Galperin M.Y."/>
            <person name="Jogler C."/>
        </authorList>
    </citation>
    <scope>NUCLEOTIDE SEQUENCE [LARGE SCALE GENOMIC DNA]</scope>
    <source>
        <strain evidence="3 4">KOR42</strain>
    </source>
</reference>
<accession>A0A5C5X9I3</accession>
<dbReference type="RefSeq" id="WP_146509832.1">
    <property type="nucleotide sequence ID" value="NZ_SIHI01000001.1"/>
</dbReference>
<evidence type="ECO:0000313" key="3">
    <source>
        <dbReference type="EMBL" id="TWT59051.1"/>
    </source>
</evidence>
<dbReference type="AlphaFoldDB" id="A0A5C5X9I3"/>
<feature type="region of interest" description="Disordered" evidence="1">
    <location>
        <begin position="261"/>
        <end position="327"/>
    </location>
</feature>
<protein>
    <submittedName>
        <fullName evidence="3">Uncharacterized protein</fullName>
    </submittedName>
</protein>
<evidence type="ECO:0000256" key="2">
    <source>
        <dbReference type="SAM" id="SignalP"/>
    </source>
</evidence>
<evidence type="ECO:0000313" key="4">
    <source>
        <dbReference type="Proteomes" id="UP000317243"/>
    </source>
</evidence>
<feature type="compositionally biased region" description="Basic and acidic residues" evidence="1">
    <location>
        <begin position="298"/>
        <end position="325"/>
    </location>
</feature>
<dbReference type="EMBL" id="SIHI01000001">
    <property type="protein sequence ID" value="TWT59051.1"/>
    <property type="molecule type" value="Genomic_DNA"/>
</dbReference>
<feature type="signal peptide" evidence="2">
    <location>
        <begin position="1"/>
        <end position="28"/>
    </location>
</feature>
<feature type="compositionally biased region" description="Low complexity" evidence="1">
    <location>
        <begin position="263"/>
        <end position="279"/>
    </location>
</feature>
<name>A0A5C5X9I3_9PLAN</name>
<proteinExistence type="predicted"/>
<keyword evidence="2" id="KW-0732">Signal</keyword>
<comment type="caution">
    <text evidence="3">The sequence shown here is derived from an EMBL/GenBank/DDBJ whole genome shotgun (WGS) entry which is preliminary data.</text>
</comment>
<feature type="chain" id="PRO_5022830462" evidence="2">
    <location>
        <begin position="29"/>
        <end position="352"/>
    </location>
</feature>
<dbReference type="Proteomes" id="UP000317243">
    <property type="component" value="Unassembled WGS sequence"/>
</dbReference>